<keyword evidence="2" id="KW-1185">Reference proteome</keyword>
<evidence type="ECO:0000313" key="2">
    <source>
        <dbReference type="Proteomes" id="UP000504637"/>
    </source>
</evidence>
<accession>A0A6J3MFF7</accession>
<reference evidence="3" key="1">
    <citation type="submission" date="2020-01" db="EMBL/GenBank/DDBJ databases">
        <authorList>
            <consortium name="DOE Joint Genome Institute"/>
            <person name="Haridas S."/>
            <person name="Albert R."/>
            <person name="Binder M."/>
            <person name="Bloem J."/>
            <person name="Labutti K."/>
            <person name="Salamov A."/>
            <person name="Andreopoulos B."/>
            <person name="Baker S.E."/>
            <person name="Barry K."/>
            <person name="Bills G."/>
            <person name="Bluhm B.H."/>
            <person name="Cannon C."/>
            <person name="Castanera R."/>
            <person name="Culley D.E."/>
            <person name="Daum C."/>
            <person name="Ezra D."/>
            <person name="Gonzalez J.B."/>
            <person name="Henrissat B."/>
            <person name="Kuo A."/>
            <person name="Liang C."/>
            <person name="Lipzen A."/>
            <person name="Lutzoni F."/>
            <person name="Magnuson J."/>
            <person name="Mondo S."/>
            <person name="Nolan M."/>
            <person name="Ohm R."/>
            <person name="Pangilinan J."/>
            <person name="Park H.-J."/>
            <person name="Ramirez L."/>
            <person name="Alfaro M."/>
            <person name="Sun H."/>
            <person name="Tritt A."/>
            <person name="Yoshinaga Y."/>
            <person name="Zwiers L.-H."/>
            <person name="Turgeon B.G."/>
            <person name="Goodwin S.B."/>
            <person name="Spatafora J.W."/>
            <person name="Crous P.W."/>
            <person name="Grigoriev I.V."/>
        </authorList>
    </citation>
    <scope>NUCLEOTIDE SEQUENCE</scope>
    <source>
        <strain evidence="3">CBS 342.82</strain>
    </source>
</reference>
<sequence>MLGACGLAITAAIAAQCLRVSSFPPYGMTSKRAQTHPSPHPIPSPRFEATDMDLADMCRIEAQLDRLKSTSTACDREKSSKY</sequence>
<dbReference type="RefSeq" id="XP_033463614.1">
    <property type="nucleotide sequence ID" value="XM_033604056.1"/>
</dbReference>
<dbReference type="Proteomes" id="UP000504637">
    <property type="component" value="Unplaced"/>
</dbReference>
<evidence type="ECO:0000256" key="1">
    <source>
        <dbReference type="SAM" id="SignalP"/>
    </source>
</evidence>
<dbReference type="AlphaFoldDB" id="A0A6J3MFF7"/>
<dbReference type="GeneID" id="54361856"/>
<feature type="signal peptide" evidence="1">
    <location>
        <begin position="1"/>
        <end position="22"/>
    </location>
</feature>
<feature type="chain" id="PRO_5026653394" evidence="1">
    <location>
        <begin position="23"/>
        <end position="82"/>
    </location>
</feature>
<proteinExistence type="predicted"/>
<reference evidence="3" key="3">
    <citation type="submission" date="2025-08" db="UniProtKB">
        <authorList>
            <consortium name="RefSeq"/>
        </authorList>
    </citation>
    <scope>IDENTIFICATION</scope>
    <source>
        <strain evidence="3">CBS 342.82</strain>
    </source>
</reference>
<reference evidence="3" key="2">
    <citation type="submission" date="2020-04" db="EMBL/GenBank/DDBJ databases">
        <authorList>
            <consortium name="NCBI Genome Project"/>
        </authorList>
    </citation>
    <scope>NUCLEOTIDE SEQUENCE</scope>
    <source>
        <strain evidence="3">CBS 342.82</strain>
    </source>
</reference>
<name>A0A6J3MFF7_9PEZI</name>
<gene>
    <name evidence="3" type="ORF">K489DRAFT_377007</name>
</gene>
<evidence type="ECO:0000313" key="3">
    <source>
        <dbReference type="RefSeq" id="XP_033463614.1"/>
    </source>
</evidence>
<protein>
    <submittedName>
        <fullName evidence="3">Uncharacterized protein</fullName>
    </submittedName>
</protein>
<keyword evidence="1" id="KW-0732">Signal</keyword>
<organism evidence="3">
    <name type="scientific">Dissoconium aciculare CBS 342.82</name>
    <dbReference type="NCBI Taxonomy" id="1314786"/>
    <lineage>
        <taxon>Eukaryota</taxon>
        <taxon>Fungi</taxon>
        <taxon>Dikarya</taxon>
        <taxon>Ascomycota</taxon>
        <taxon>Pezizomycotina</taxon>
        <taxon>Dothideomycetes</taxon>
        <taxon>Dothideomycetidae</taxon>
        <taxon>Mycosphaerellales</taxon>
        <taxon>Dissoconiaceae</taxon>
        <taxon>Dissoconium</taxon>
    </lineage>
</organism>